<gene>
    <name evidence="2" type="ORF">ACFSKW_52580</name>
</gene>
<reference evidence="3" key="1">
    <citation type="journal article" date="2019" name="Int. J. Syst. Evol. Microbiol.">
        <title>The Global Catalogue of Microorganisms (GCM) 10K type strain sequencing project: providing services to taxonomists for standard genome sequencing and annotation.</title>
        <authorList>
            <consortium name="The Broad Institute Genomics Platform"/>
            <consortium name="The Broad Institute Genome Sequencing Center for Infectious Disease"/>
            <person name="Wu L."/>
            <person name="Ma J."/>
        </authorList>
    </citation>
    <scope>NUCLEOTIDE SEQUENCE [LARGE SCALE GENOMIC DNA]</scope>
    <source>
        <strain evidence="3">ICMP 6774ER</strain>
    </source>
</reference>
<feature type="transmembrane region" description="Helical" evidence="1">
    <location>
        <begin position="6"/>
        <end position="31"/>
    </location>
</feature>
<sequence>MELPIFFVLGFALLVVGLLGLAVVAIVLTGIKSGQWPVQEHQPHRRIWHR</sequence>
<comment type="caution">
    <text evidence="2">The sequence shown here is derived from an EMBL/GenBank/DDBJ whole genome shotgun (WGS) entry which is preliminary data.</text>
</comment>
<keyword evidence="3" id="KW-1185">Reference proteome</keyword>
<dbReference type="Proteomes" id="UP001597368">
    <property type="component" value="Unassembled WGS sequence"/>
</dbReference>
<keyword evidence="1" id="KW-0472">Membrane</keyword>
<proteinExistence type="predicted"/>
<name>A0ABW4TG35_9ACTN</name>
<organism evidence="2 3">
    <name type="scientific">Nonomuraea mangrovi</name>
    <dbReference type="NCBI Taxonomy" id="2316207"/>
    <lineage>
        <taxon>Bacteria</taxon>
        <taxon>Bacillati</taxon>
        <taxon>Actinomycetota</taxon>
        <taxon>Actinomycetes</taxon>
        <taxon>Streptosporangiales</taxon>
        <taxon>Streptosporangiaceae</taxon>
        <taxon>Nonomuraea</taxon>
    </lineage>
</organism>
<evidence type="ECO:0000313" key="2">
    <source>
        <dbReference type="EMBL" id="MFD1940125.1"/>
    </source>
</evidence>
<dbReference type="EMBL" id="JBHUFV010000105">
    <property type="protein sequence ID" value="MFD1940125.1"/>
    <property type="molecule type" value="Genomic_DNA"/>
</dbReference>
<evidence type="ECO:0000313" key="3">
    <source>
        <dbReference type="Proteomes" id="UP001597368"/>
    </source>
</evidence>
<evidence type="ECO:0000256" key="1">
    <source>
        <dbReference type="SAM" id="Phobius"/>
    </source>
</evidence>
<keyword evidence="1" id="KW-0812">Transmembrane</keyword>
<keyword evidence="1" id="KW-1133">Transmembrane helix</keyword>
<accession>A0ABW4TG35</accession>
<dbReference type="RefSeq" id="WP_379583047.1">
    <property type="nucleotide sequence ID" value="NZ_JBHUFV010000105.1"/>
</dbReference>
<protein>
    <submittedName>
        <fullName evidence="2">Uncharacterized protein</fullName>
    </submittedName>
</protein>